<dbReference type="InterPro" id="IPR016036">
    <property type="entry name" value="Malonyl_transacylase_ACP-bd"/>
</dbReference>
<dbReference type="Gene3D" id="3.30.70.250">
    <property type="entry name" value="Malonyl-CoA ACP transacylase, ACP-binding"/>
    <property type="match status" value="1"/>
</dbReference>
<evidence type="ECO:0000256" key="5">
    <source>
        <dbReference type="ARBA" id="ARBA00048462"/>
    </source>
</evidence>
<feature type="domain" description="Malonyl-CoA:ACP transacylase (MAT)" evidence="8">
    <location>
        <begin position="22"/>
        <end position="322"/>
    </location>
</feature>
<dbReference type="EC" id="2.3.1.39" evidence="1 6"/>
<comment type="similarity">
    <text evidence="6">Belongs to the fabD family.</text>
</comment>
<proteinExistence type="inferred from homology"/>
<evidence type="ECO:0000256" key="4">
    <source>
        <dbReference type="ARBA" id="ARBA00023315"/>
    </source>
</evidence>
<dbReference type="EMBL" id="CP010536">
    <property type="protein sequence ID" value="AJG20237.1"/>
    <property type="molecule type" value="Genomic_DNA"/>
</dbReference>
<dbReference type="InterPro" id="IPR050858">
    <property type="entry name" value="Mal-CoA-ACP_Trans/PKS_FabD"/>
</dbReference>
<dbReference type="PIRSF" id="PIRSF000446">
    <property type="entry name" value="Mct"/>
    <property type="match status" value="1"/>
</dbReference>
<keyword evidence="3 6" id="KW-0808">Transferase</keyword>
<dbReference type="SUPFAM" id="SSF52151">
    <property type="entry name" value="FabD/lysophospholipase-like"/>
    <property type="match status" value="1"/>
</dbReference>
<feature type="active site" evidence="7">
    <location>
        <position position="217"/>
    </location>
</feature>
<evidence type="ECO:0000256" key="6">
    <source>
        <dbReference type="PIRNR" id="PIRNR000446"/>
    </source>
</evidence>
<gene>
    <name evidence="9" type="ORF">RR42_m2863</name>
</gene>
<dbReference type="SUPFAM" id="SSF55048">
    <property type="entry name" value="Probable ACP-binding domain of malonyl-CoA ACP transacylase"/>
    <property type="match status" value="1"/>
</dbReference>
<dbReference type="InterPro" id="IPR004410">
    <property type="entry name" value="Malonyl_CoA-ACP_transAc_FabD"/>
</dbReference>
<dbReference type="Proteomes" id="UP000031843">
    <property type="component" value="Chromosome main"/>
</dbReference>
<evidence type="ECO:0000256" key="2">
    <source>
        <dbReference type="ARBA" id="ARBA00018953"/>
    </source>
</evidence>
<dbReference type="AlphaFoldDB" id="A0A0C4Y4H2"/>
<dbReference type="PANTHER" id="PTHR42681">
    <property type="entry name" value="MALONYL-COA-ACYL CARRIER PROTEIN TRANSACYLASE, MITOCHONDRIAL"/>
    <property type="match status" value="1"/>
</dbReference>
<evidence type="ECO:0000256" key="7">
    <source>
        <dbReference type="PIRSR" id="PIRSR000446-1"/>
    </source>
</evidence>
<reference evidence="9 10" key="1">
    <citation type="journal article" date="2015" name="Genome Announc.">
        <title>Complete Genome Sequence of Cupriavidus basilensis 4G11, Isolated from the Oak Ridge Field Research Center Site.</title>
        <authorList>
            <person name="Ray J."/>
            <person name="Waters R.J."/>
            <person name="Skerker J.M."/>
            <person name="Kuehl J.V."/>
            <person name="Price M.N."/>
            <person name="Huang J."/>
            <person name="Chakraborty R."/>
            <person name="Arkin A.P."/>
            <person name="Deutschbauer A."/>
        </authorList>
    </citation>
    <scope>NUCLEOTIDE SEQUENCE [LARGE SCALE GENOMIC DNA]</scope>
    <source>
        <strain evidence="9">4G11</strain>
    </source>
</reference>
<feature type="active site" evidence="7">
    <location>
        <position position="106"/>
    </location>
</feature>
<evidence type="ECO:0000256" key="3">
    <source>
        <dbReference type="ARBA" id="ARBA00022679"/>
    </source>
</evidence>
<dbReference type="Gene3D" id="3.40.366.10">
    <property type="entry name" value="Malonyl-Coenzyme A Acyl Carrier Protein, domain 2"/>
    <property type="match status" value="1"/>
</dbReference>
<dbReference type="GO" id="GO:0006633">
    <property type="term" value="P:fatty acid biosynthetic process"/>
    <property type="evidence" value="ECO:0007669"/>
    <property type="project" value="TreeGrafter"/>
</dbReference>
<dbReference type="GO" id="GO:0005829">
    <property type="term" value="C:cytosol"/>
    <property type="evidence" value="ECO:0007669"/>
    <property type="project" value="TreeGrafter"/>
</dbReference>
<dbReference type="NCBIfam" id="TIGR00128">
    <property type="entry name" value="fabD"/>
    <property type="match status" value="1"/>
</dbReference>
<evidence type="ECO:0000259" key="8">
    <source>
        <dbReference type="SMART" id="SM00827"/>
    </source>
</evidence>
<dbReference type="FunFam" id="3.30.70.250:FF:000001">
    <property type="entry name" value="Malonyl CoA-acyl carrier protein transacylase"/>
    <property type="match status" value="1"/>
</dbReference>
<evidence type="ECO:0000313" key="9">
    <source>
        <dbReference type="EMBL" id="AJG20237.1"/>
    </source>
</evidence>
<sequence>MPLRRPGAIHLYDSIAMKFSFVFPGQGSQAVGMLNAFAGNAVVRATLDEASAALGQDLGRLIAEGPAEDLNLTTNTQPVMLTAAVAIYRAWLDAGGPAPAVVAGHSLGEYSALVAAGVIPFADAVPLVRFRAQAMQEAVPVGEGGMAAILGLSDDDVRAACAEASATGAGVVEAVNFNAPLQVVIAGNKGAVEKACEMAKARGAKRALPLPVSAPFHSSLLKPASDRLRERMVDMVFSAPSIPLVNNVDVAIVNDPQAIKDALVRQAAAPVRWVECVQKIAAEGVTHVIECGPGKVLAGMTKRIDGSLVGGAIFDPASLQDTLALLK</sequence>
<dbReference type="SMART" id="SM00827">
    <property type="entry name" value="PKS_AT"/>
    <property type="match status" value="1"/>
</dbReference>
<dbReference type="GO" id="GO:0004314">
    <property type="term" value="F:[acyl-carrier-protein] S-malonyltransferase activity"/>
    <property type="evidence" value="ECO:0007669"/>
    <property type="project" value="UniProtKB-EC"/>
</dbReference>
<dbReference type="InterPro" id="IPR016035">
    <property type="entry name" value="Acyl_Trfase/lysoPLipase"/>
</dbReference>
<protein>
    <recommendedName>
        <fullName evidence="2 6">Malonyl CoA-acyl carrier protein transacylase</fullName>
        <ecNumber evidence="1 6">2.3.1.39</ecNumber>
    </recommendedName>
</protein>
<accession>A0A0C4Y4H2</accession>
<evidence type="ECO:0000313" key="10">
    <source>
        <dbReference type="Proteomes" id="UP000031843"/>
    </source>
</evidence>
<dbReference type="KEGG" id="cbw:RR42_m2863"/>
<organism evidence="9 10">
    <name type="scientific">Cupriavidus basilensis</name>
    <dbReference type="NCBI Taxonomy" id="68895"/>
    <lineage>
        <taxon>Bacteria</taxon>
        <taxon>Pseudomonadati</taxon>
        <taxon>Pseudomonadota</taxon>
        <taxon>Betaproteobacteria</taxon>
        <taxon>Burkholderiales</taxon>
        <taxon>Burkholderiaceae</taxon>
        <taxon>Cupriavidus</taxon>
    </lineage>
</organism>
<dbReference type="STRING" id="68895.RR42_m2863"/>
<comment type="catalytic activity">
    <reaction evidence="5 6">
        <text>holo-[ACP] + malonyl-CoA = malonyl-[ACP] + CoA</text>
        <dbReference type="Rhea" id="RHEA:41792"/>
        <dbReference type="Rhea" id="RHEA-COMP:9623"/>
        <dbReference type="Rhea" id="RHEA-COMP:9685"/>
        <dbReference type="ChEBI" id="CHEBI:57287"/>
        <dbReference type="ChEBI" id="CHEBI:57384"/>
        <dbReference type="ChEBI" id="CHEBI:64479"/>
        <dbReference type="ChEBI" id="CHEBI:78449"/>
        <dbReference type="EC" id="2.3.1.39"/>
    </reaction>
</comment>
<keyword evidence="10" id="KW-1185">Reference proteome</keyword>
<name>A0A0C4Y4H2_9BURK</name>
<evidence type="ECO:0000256" key="1">
    <source>
        <dbReference type="ARBA" id="ARBA00013258"/>
    </source>
</evidence>
<dbReference type="InterPro" id="IPR014043">
    <property type="entry name" value="Acyl_transferase_dom"/>
</dbReference>
<dbReference type="PANTHER" id="PTHR42681:SF1">
    <property type="entry name" value="MALONYL-COA-ACYL CARRIER PROTEIN TRANSACYLASE, MITOCHONDRIAL"/>
    <property type="match status" value="1"/>
</dbReference>
<dbReference type="Pfam" id="PF00698">
    <property type="entry name" value="Acyl_transf_1"/>
    <property type="match status" value="1"/>
</dbReference>
<dbReference type="InterPro" id="IPR024925">
    <property type="entry name" value="Malonyl_CoA-ACP_transAc"/>
</dbReference>
<keyword evidence="4 6" id="KW-0012">Acyltransferase</keyword>
<dbReference type="InterPro" id="IPR001227">
    <property type="entry name" value="Ac_transferase_dom_sf"/>
</dbReference>